<reference evidence="2" key="3">
    <citation type="submission" date="2015-06" db="UniProtKB">
        <authorList>
            <consortium name="EnsemblMetazoa"/>
        </authorList>
    </citation>
    <scope>IDENTIFICATION</scope>
</reference>
<name>T1EW17_HELRO</name>
<keyword evidence="3" id="KW-1185">Reference proteome</keyword>
<accession>T1EW17</accession>
<gene>
    <name evidence="2" type="primary">20200767</name>
    <name evidence="1" type="ORF">HELRODRAFT_164973</name>
</gene>
<dbReference type="GeneID" id="20200767"/>
<evidence type="ECO:0000313" key="2">
    <source>
        <dbReference type="EnsemblMetazoa" id="HelroP164973"/>
    </source>
</evidence>
<evidence type="ECO:0000313" key="3">
    <source>
        <dbReference type="Proteomes" id="UP000015101"/>
    </source>
</evidence>
<dbReference type="CTD" id="20200767"/>
<dbReference type="AlphaFoldDB" id="T1EW17"/>
<dbReference type="OrthoDB" id="6089128at2759"/>
<sequence length="129" mass="14677">MFVQIPCYKHICERGDKNRYTPKILSKISNADDLLDKSISNLKNELSTTWSSTVKKNIDAVSNEVKTVKNTIDTVNDDKECENNIVLFNLSESETVAKDRDVAMSLLKFWQFQDNEKKATIFVHLSSSG</sequence>
<organism evidence="2 3">
    <name type="scientific">Helobdella robusta</name>
    <name type="common">Californian leech</name>
    <dbReference type="NCBI Taxonomy" id="6412"/>
    <lineage>
        <taxon>Eukaryota</taxon>
        <taxon>Metazoa</taxon>
        <taxon>Spiralia</taxon>
        <taxon>Lophotrochozoa</taxon>
        <taxon>Annelida</taxon>
        <taxon>Clitellata</taxon>
        <taxon>Hirudinea</taxon>
        <taxon>Rhynchobdellida</taxon>
        <taxon>Glossiphoniidae</taxon>
        <taxon>Helobdella</taxon>
    </lineage>
</organism>
<dbReference type="EnsemblMetazoa" id="HelroT164973">
    <property type="protein sequence ID" value="HelroP164973"/>
    <property type="gene ID" value="HelroG164973"/>
</dbReference>
<dbReference type="KEGG" id="hro:HELRODRAFT_164973"/>
<dbReference type="InParanoid" id="T1EW17"/>
<dbReference type="PANTHER" id="PTHR37445:SF3">
    <property type="entry name" value="ZINC FINGER PHD-TYPE DOMAIN-CONTAINING PROTEIN"/>
    <property type="match status" value="1"/>
</dbReference>
<dbReference type="PANTHER" id="PTHR37445">
    <property type="entry name" value="PROTEIN CBG24663"/>
    <property type="match status" value="1"/>
</dbReference>
<dbReference type="EMBL" id="AMQM01001891">
    <property type="status" value="NOT_ANNOTATED_CDS"/>
    <property type="molecule type" value="Genomic_DNA"/>
</dbReference>
<reference evidence="3" key="1">
    <citation type="submission" date="2012-12" db="EMBL/GenBank/DDBJ databases">
        <authorList>
            <person name="Hellsten U."/>
            <person name="Grimwood J."/>
            <person name="Chapman J.A."/>
            <person name="Shapiro H."/>
            <person name="Aerts A."/>
            <person name="Otillar R.P."/>
            <person name="Terry A.Y."/>
            <person name="Boore J.L."/>
            <person name="Simakov O."/>
            <person name="Marletaz F."/>
            <person name="Cho S.-J."/>
            <person name="Edsinger-Gonzales E."/>
            <person name="Havlak P."/>
            <person name="Kuo D.-H."/>
            <person name="Larsson T."/>
            <person name="Lv J."/>
            <person name="Arendt D."/>
            <person name="Savage R."/>
            <person name="Osoegawa K."/>
            <person name="de Jong P."/>
            <person name="Lindberg D.R."/>
            <person name="Seaver E.C."/>
            <person name="Weisblat D.A."/>
            <person name="Putnam N.H."/>
            <person name="Grigoriev I.V."/>
            <person name="Rokhsar D.S."/>
        </authorList>
    </citation>
    <scope>NUCLEOTIDE SEQUENCE</scope>
</reference>
<dbReference type="HOGENOM" id="CLU_1951127_0_0_1"/>
<dbReference type="EMBL" id="KB097639">
    <property type="protein sequence ID" value="ESN92842.1"/>
    <property type="molecule type" value="Genomic_DNA"/>
</dbReference>
<protein>
    <submittedName>
        <fullName evidence="1 2">Uncharacterized protein</fullName>
    </submittedName>
</protein>
<dbReference type="Proteomes" id="UP000015101">
    <property type="component" value="Unassembled WGS sequence"/>
</dbReference>
<reference evidence="1 3" key="2">
    <citation type="journal article" date="2013" name="Nature">
        <title>Insights into bilaterian evolution from three spiralian genomes.</title>
        <authorList>
            <person name="Simakov O."/>
            <person name="Marletaz F."/>
            <person name="Cho S.J."/>
            <person name="Edsinger-Gonzales E."/>
            <person name="Havlak P."/>
            <person name="Hellsten U."/>
            <person name="Kuo D.H."/>
            <person name="Larsson T."/>
            <person name="Lv J."/>
            <person name="Arendt D."/>
            <person name="Savage R."/>
            <person name="Osoegawa K."/>
            <person name="de Jong P."/>
            <person name="Grimwood J."/>
            <person name="Chapman J.A."/>
            <person name="Shapiro H."/>
            <person name="Aerts A."/>
            <person name="Otillar R.P."/>
            <person name="Terry A.Y."/>
            <person name="Boore J.L."/>
            <person name="Grigoriev I.V."/>
            <person name="Lindberg D.R."/>
            <person name="Seaver E.C."/>
            <person name="Weisblat D.A."/>
            <person name="Putnam N.H."/>
            <person name="Rokhsar D.S."/>
        </authorList>
    </citation>
    <scope>NUCLEOTIDE SEQUENCE</scope>
</reference>
<evidence type="ECO:0000313" key="1">
    <source>
        <dbReference type="EMBL" id="ESN92842.1"/>
    </source>
</evidence>
<dbReference type="RefSeq" id="XP_009029135.1">
    <property type="nucleotide sequence ID" value="XM_009030887.1"/>
</dbReference>
<proteinExistence type="predicted"/>